<dbReference type="OrthoDB" id="9807209at2"/>
<dbReference type="RefSeq" id="WP_052880741.1">
    <property type="nucleotide sequence ID" value="NZ_CP010904.1"/>
</dbReference>
<reference evidence="1 2" key="2">
    <citation type="journal article" date="2016" name="ISME J.">
        <title>Characterization of the first cultured representative of Verrucomicrobia subdivision 5 indicates the proposal of a novel phylum.</title>
        <authorList>
            <person name="Spring S."/>
            <person name="Bunk B."/>
            <person name="Sproer C."/>
            <person name="Schumann P."/>
            <person name="Rohde M."/>
            <person name="Tindall B.J."/>
            <person name="Klenk H.P."/>
        </authorList>
    </citation>
    <scope>NUCLEOTIDE SEQUENCE [LARGE SCALE GENOMIC DNA]</scope>
    <source>
        <strain evidence="1 2">L21-Fru-AB</strain>
    </source>
</reference>
<dbReference type="Gene3D" id="3.40.50.2000">
    <property type="entry name" value="Glycogen Phosphorylase B"/>
    <property type="match status" value="2"/>
</dbReference>
<keyword evidence="1" id="KW-0808">Transferase</keyword>
<protein>
    <submittedName>
        <fullName evidence="1">Sugar transferase, PEP-CTERM/EpsH1 system associated</fullName>
    </submittedName>
</protein>
<dbReference type="Pfam" id="PF13692">
    <property type="entry name" value="Glyco_trans_1_4"/>
    <property type="match status" value="1"/>
</dbReference>
<organism evidence="1 2">
    <name type="scientific">Kiritimatiella glycovorans</name>
    <dbReference type="NCBI Taxonomy" id="1307763"/>
    <lineage>
        <taxon>Bacteria</taxon>
        <taxon>Pseudomonadati</taxon>
        <taxon>Kiritimatiellota</taxon>
        <taxon>Kiritimatiellia</taxon>
        <taxon>Kiritimatiellales</taxon>
        <taxon>Kiritimatiellaceae</taxon>
        <taxon>Kiritimatiella</taxon>
    </lineage>
</organism>
<dbReference type="EMBL" id="CP010904">
    <property type="protein sequence ID" value="AKJ63295.1"/>
    <property type="molecule type" value="Genomic_DNA"/>
</dbReference>
<keyword evidence="2" id="KW-1185">Reference proteome</keyword>
<dbReference type="PANTHER" id="PTHR12526">
    <property type="entry name" value="GLYCOSYLTRANSFERASE"/>
    <property type="match status" value="1"/>
</dbReference>
<dbReference type="CDD" id="cd03801">
    <property type="entry name" value="GT4_PimA-like"/>
    <property type="match status" value="1"/>
</dbReference>
<dbReference type="Proteomes" id="UP000035268">
    <property type="component" value="Chromosome"/>
</dbReference>
<dbReference type="STRING" id="1307763.L21SP4_00005"/>
<dbReference type="SUPFAM" id="SSF53756">
    <property type="entry name" value="UDP-Glycosyltransferase/glycogen phosphorylase"/>
    <property type="match status" value="1"/>
</dbReference>
<accession>A0A0G3EET5</accession>
<proteinExistence type="predicted"/>
<reference evidence="2" key="1">
    <citation type="submission" date="2015-02" db="EMBL/GenBank/DDBJ databases">
        <title>Description and complete genome sequence of the first cultured representative of the subdivision 5 of the Verrucomicrobia phylum.</title>
        <authorList>
            <person name="Spring S."/>
            <person name="Bunk B."/>
            <person name="Sproer C."/>
            <person name="Klenk H.-P."/>
        </authorList>
    </citation>
    <scope>NUCLEOTIDE SEQUENCE [LARGE SCALE GENOMIC DNA]</scope>
    <source>
        <strain evidence="2">L21-Fru-AB</strain>
    </source>
</reference>
<dbReference type="GO" id="GO:0016740">
    <property type="term" value="F:transferase activity"/>
    <property type="evidence" value="ECO:0007669"/>
    <property type="project" value="UniProtKB-KW"/>
</dbReference>
<evidence type="ECO:0000313" key="2">
    <source>
        <dbReference type="Proteomes" id="UP000035268"/>
    </source>
</evidence>
<dbReference type="KEGG" id="vbl:L21SP4_00005"/>
<evidence type="ECO:0000313" key="1">
    <source>
        <dbReference type="EMBL" id="AKJ63295.1"/>
    </source>
</evidence>
<name>A0A0G3EET5_9BACT</name>
<sequence length="400" mass="46255">MKILFLSHRFPHSRIAGGHRLVYERIQYLLGRGYEVGLASFTSNEPGSMLHEAAQELLDLRTVKAPHKNVLSRVGHYVTPRMPTMFLRNYSEEMMRRVGNLVEKEHYEVVIAEFSEMGQYLYCNPYLPAVRKIISCHRCLTTSFMKYVRTAGLPFLLRAKSLLQFLAIRRYEFEMYRHMDRVIVLTSQDHSELLNYAPDLYLDIVPMGVDTGYLQKEQVEEERPIVLMTGYYRDIANLDAAVWFYRYVWPRLREDNPELEFHIVGADPPRRLQRLGARDKRVTVTGRVDDLRPYRHRSQVFVCPVRLGAGARTKCLEAMASGLPVVSTSLGMAGLPAENGDNCLVADTPELMRQCVQWLLSDEQLRKKIRNNASRMIRERFSMEKSMGALEKTVRDVASL</sequence>
<gene>
    <name evidence="1" type="ORF">L21SP4_00005</name>
</gene>
<dbReference type="AlphaFoldDB" id="A0A0G3EET5"/>